<evidence type="ECO:0000259" key="7">
    <source>
        <dbReference type="SMART" id="SM00835"/>
    </source>
</evidence>
<dbReference type="Gene3D" id="2.60.120.10">
    <property type="entry name" value="Jelly Rolls"/>
    <property type="match status" value="1"/>
</dbReference>
<dbReference type="CDD" id="cd02241">
    <property type="entry name" value="cupin_OxOx"/>
    <property type="match status" value="1"/>
</dbReference>
<evidence type="ECO:0000256" key="1">
    <source>
        <dbReference type="ARBA" id="ARBA00004613"/>
    </source>
</evidence>
<dbReference type="InterPro" id="IPR006045">
    <property type="entry name" value="Cupin_1"/>
</dbReference>
<gene>
    <name evidence="8" type="ORF">BT63DRAFT_430136</name>
</gene>
<dbReference type="GO" id="GO:0005576">
    <property type="term" value="C:extracellular region"/>
    <property type="evidence" value="ECO:0007669"/>
    <property type="project" value="UniProtKB-SubCell"/>
</dbReference>
<dbReference type="PRINTS" id="PR00325">
    <property type="entry name" value="GERMIN"/>
</dbReference>
<evidence type="ECO:0000313" key="8">
    <source>
        <dbReference type="EMBL" id="KAF2663885.1"/>
    </source>
</evidence>
<dbReference type="InterPro" id="IPR001929">
    <property type="entry name" value="Germin"/>
</dbReference>
<dbReference type="SMART" id="SM00835">
    <property type="entry name" value="Cupin_1"/>
    <property type="match status" value="1"/>
</dbReference>
<dbReference type="PROSITE" id="PS00725">
    <property type="entry name" value="GERMIN"/>
    <property type="match status" value="1"/>
</dbReference>
<keyword evidence="5" id="KW-0464">Manganese</keyword>
<reference evidence="8" key="1">
    <citation type="journal article" date="2020" name="Stud. Mycol.">
        <title>101 Dothideomycetes genomes: a test case for predicting lifestyles and emergence of pathogens.</title>
        <authorList>
            <person name="Haridas S."/>
            <person name="Albert R."/>
            <person name="Binder M."/>
            <person name="Bloem J."/>
            <person name="Labutti K."/>
            <person name="Salamov A."/>
            <person name="Andreopoulos B."/>
            <person name="Baker S."/>
            <person name="Barry K."/>
            <person name="Bills G."/>
            <person name="Bluhm B."/>
            <person name="Cannon C."/>
            <person name="Castanera R."/>
            <person name="Culley D."/>
            <person name="Daum C."/>
            <person name="Ezra D."/>
            <person name="Gonzalez J."/>
            <person name="Henrissat B."/>
            <person name="Kuo A."/>
            <person name="Liang C."/>
            <person name="Lipzen A."/>
            <person name="Lutzoni F."/>
            <person name="Magnuson J."/>
            <person name="Mondo S."/>
            <person name="Nolan M."/>
            <person name="Ohm R."/>
            <person name="Pangilinan J."/>
            <person name="Park H.-J."/>
            <person name="Ramirez L."/>
            <person name="Alfaro M."/>
            <person name="Sun H."/>
            <person name="Tritt A."/>
            <person name="Yoshinaga Y."/>
            <person name="Zwiers L.-H."/>
            <person name="Turgeon B."/>
            <person name="Goodwin S."/>
            <person name="Spatafora J."/>
            <person name="Crous P."/>
            <person name="Grigoriev I."/>
        </authorList>
    </citation>
    <scope>NUCLEOTIDE SEQUENCE</scope>
    <source>
        <strain evidence="8">CBS 115976</strain>
    </source>
</reference>
<keyword evidence="4" id="KW-0479">Metal-binding</keyword>
<proteinExistence type="inferred from homology"/>
<dbReference type="Pfam" id="PF00190">
    <property type="entry name" value="Cupin_1"/>
    <property type="match status" value="1"/>
</dbReference>
<feature type="domain" description="Cupin type-1" evidence="7">
    <location>
        <begin position="72"/>
        <end position="218"/>
    </location>
</feature>
<comment type="subcellular location">
    <subcellularLocation>
        <location evidence="1">Secreted</location>
    </subcellularLocation>
</comment>
<dbReference type="InterPro" id="IPR019780">
    <property type="entry name" value="Germin_Mn-BS"/>
</dbReference>
<dbReference type="InterPro" id="IPR011051">
    <property type="entry name" value="RmlC_Cupin_sf"/>
</dbReference>
<keyword evidence="3" id="KW-0964">Secreted</keyword>
<evidence type="ECO:0000256" key="2">
    <source>
        <dbReference type="ARBA" id="ARBA00007456"/>
    </source>
</evidence>
<dbReference type="InterPro" id="IPR014710">
    <property type="entry name" value="RmlC-like_jellyroll"/>
</dbReference>
<keyword evidence="6" id="KW-0732">Signal</keyword>
<keyword evidence="9" id="KW-1185">Reference proteome</keyword>
<dbReference type="PANTHER" id="PTHR31238">
    <property type="entry name" value="GERMIN-LIKE PROTEIN SUBFAMILY 3 MEMBER 3"/>
    <property type="match status" value="1"/>
</dbReference>
<name>A0A6A6TUZ1_9PEZI</name>
<organism evidence="8 9">
    <name type="scientific">Microthyrium microscopicum</name>
    <dbReference type="NCBI Taxonomy" id="703497"/>
    <lineage>
        <taxon>Eukaryota</taxon>
        <taxon>Fungi</taxon>
        <taxon>Dikarya</taxon>
        <taxon>Ascomycota</taxon>
        <taxon>Pezizomycotina</taxon>
        <taxon>Dothideomycetes</taxon>
        <taxon>Dothideomycetes incertae sedis</taxon>
        <taxon>Microthyriales</taxon>
        <taxon>Microthyriaceae</taxon>
        <taxon>Microthyrium</taxon>
    </lineage>
</organism>
<sequence>MYTSSFVLPIALLASLVVAVPTPQQSAEPASKPKNGTINGTANDRSLVVQLKTAATDADRLALIPNDLDWLFDFQDPPSGSVTEGKGGRTVRADRLSFPPLTETGVSMTLGFLDGCGFNTPHTHPRATEINIVVDGRLVADFTTGQGEKVIVNTVEKFQMTVFPQGVLHTEFNPDCTPATFVAGFNNEDPGVQQAAQTLFALQDEVVRATLGNPEVIEGVDLEKFRSQIPPNVALGVEACLKKCGLQKRK</sequence>
<feature type="signal peptide" evidence="6">
    <location>
        <begin position="1"/>
        <end position="19"/>
    </location>
</feature>
<dbReference type="OrthoDB" id="1921208at2759"/>
<feature type="chain" id="PRO_5025538066" evidence="6">
    <location>
        <begin position="20"/>
        <end position="250"/>
    </location>
</feature>
<dbReference type="GO" id="GO:0030145">
    <property type="term" value="F:manganese ion binding"/>
    <property type="evidence" value="ECO:0007669"/>
    <property type="project" value="InterPro"/>
</dbReference>
<comment type="similarity">
    <text evidence="2">Belongs to the germin family.</text>
</comment>
<evidence type="ECO:0000256" key="3">
    <source>
        <dbReference type="ARBA" id="ARBA00022525"/>
    </source>
</evidence>
<accession>A0A6A6TUZ1</accession>
<evidence type="ECO:0000313" key="9">
    <source>
        <dbReference type="Proteomes" id="UP000799302"/>
    </source>
</evidence>
<dbReference type="AlphaFoldDB" id="A0A6A6TUZ1"/>
<dbReference type="SUPFAM" id="SSF51182">
    <property type="entry name" value="RmlC-like cupins"/>
    <property type="match status" value="1"/>
</dbReference>
<protein>
    <submittedName>
        <fullName evidence="8">Spherulin-1A</fullName>
    </submittedName>
</protein>
<evidence type="ECO:0000256" key="4">
    <source>
        <dbReference type="ARBA" id="ARBA00022723"/>
    </source>
</evidence>
<dbReference type="EMBL" id="MU004244">
    <property type="protein sequence ID" value="KAF2663885.1"/>
    <property type="molecule type" value="Genomic_DNA"/>
</dbReference>
<evidence type="ECO:0000256" key="5">
    <source>
        <dbReference type="ARBA" id="ARBA00023211"/>
    </source>
</evidence>
<dbReference type="Proteomes" id="UP000799302">
    <property type="component" value="Unassembled WGS sequence"/>
</dbReference>
<evidence type="ECO:0000256" key="6">
    <source>
        <dbReference type="SAM" id="SignalP"/>
    </source>
</evidence>